<evidence type="ECO:0000313" key="3">
    <source>
        <dbReference type="Proteomes" id="UP001386437"/>
    </source>
</evidence>
<name>A0ABU8ITB4_9BURK</name>
<comment type="caution">
    <text evidence="2">The sequence shown here is derived from an EMBL/GenBank/DDBJ whole genome shotgun (WGS) entry which is preliminary data.</text>
</comment>
<evidence type="ECO:0000256" key="1">
    <source>
        <dbReference type="SAM" id="Phobius"/>
    </source>
</evidence>
<evidence type="ECO:0000313" key="2">
    <source>
        <dbReference type="EMBL" id="MEI5998882.1"/>
    </source>
</evidence>
<gene>
    <name evidence="2" type="ORF">H3V53_17205</name>
</gene>
<dbReference type="InterPro" id="IPR009883">
    <property type="entry name" value="YgfX"/>
</dbReference>
<accession>A0ABU8ITB4</accession>
<dbReference type="EMBL" id="JACFYJ010000026">
    <property type="protein sequence ID" value="MEI5998882.1"/>
    <property type="molecule type" value="Genomic_DNA"/>
</dbReference>
<protein>
    <recommendedName>
        <fullName evidence="4">Lipoprotein</fullName>
    </recommendedName>
</protein>
<keyword evidence="3" id="KW-1185">Reference proteome</keyword>
<evidence type="ECO:0008006" key="4">
    <source>
        <dbReference type="Google" id="ProtNLM"/>
    </source>
</evidence>
<proteinExistence type="predicted"/>
<sequence length="128" mass="13569">MHLATLLFIMVAATAACVTVASHLGARAAIAAGLAVCTILGMATVRWARAAPGALKIGSEGLTVWCRAGILRVQGRIAGCSQWSDSLLMLYIEEDGGRVHRLLIVADMLGRDAFRQLAVLARRSAHVF</sequence>
<feature type="transmembrane region" description="Helical" evidence="1">
    <location>
        <begin position="25"/>
        <end position="48"/>
    </location>
</feature>
<dbReference type="Pfam" id="PF07254">
    <property type="entry name" value="Cpta_toxin"/>
    <property type="match status" value="1"/>
</dbReference>
<organism evidence="2 3">
    <name type="scientific">Paraburkholderia bengalensis</name>
    <dbReference type="NCBI Taxonomy" id="2747562"/>
    <lineage>
        <taxon>Bacteria</taxon>
        <taxon>Pseudomonadati</taxon>
        <taxon>Pseudomonadota</taxon>
        <taxon>Betaproteobacteria</taxon>
        <taxon>Burkholderiales</taxon>
        <taxon>Burkholderiaceae</taxon>
        <taxon>Paraburkholderia</taxon>
    </lineage>
</organism>
<reference evidence="2 3" key="1">
    <citation type="journal article" date="2022" name="Arch. Microbiol.">
        <title>Paraburkholderia bengalensis sp. nov. isolated from roots of Oryza sativa, IR64.</title>
        <authorList>
            <person name="Nag P."/>
            <person name="Mondal N."/>
            <person name="Sarkar J."/>
            <person name="Das S."/>
        </authorList>
    </citation>
    <scope>NUCLEOTIDE SEQUENCE [LARGE SCALE GENOMIC DNA]</scope>
    <source>
        <strain evidence="2 3">IR64_4_BI</strain>
    </source>
</reference>
<keyword evidence="1" id="KW-1133">Transmembrane helix</keyword>
<dbReference type="Proteomes" id="UP001386437">
    <property type="component" value="Unassembled WGS sequence"/>
</dbReference>
<keyword evidence="1" id="KW-0812">Transmembrane</keyword>
<keyword evidence="1" id="KW-0472">Membrane</keyword>